<proteinExistence type="predicted"/>
<name>A0A9N9CFD5_9GLOM</name>
<sequence>MSKDVFTPVKEDHSIIKQLCEPFKNEKDEHGRQKIANTIIREVLGNGKDFIDHTRKEHLDIKNIMYELDGMKVSDAGYVPLWRDSSNTLKKKKKTISLSYKNASLKNKCKNLVKADIILDLWPQLIFIPAEIIVGAAITPADKLRDITREFVEVHRT</sequence>
<evidence type="ECO:0000313" key="1">
    <source>
        <dbReference type="EMBL" id="CAG8598132.1"/>
    </source>
</evidence>
<dbReference type="AlphaFoldDB" id="A0A9N9CFD5"/>
<dbReference type="OrthoDB" id="9983919at2759"/>
<comment type="caution">
    <text evidence="1">The sequence shown here is derived from an EMBL/GenBank/DDBJ whole genome shotgun (WGS) entry which is preliminary data.</text>
</comment>
<organism evidence="1 2">
    <name type="scientific">Ambispora gerdemannii</name>
    <dbReference type="NCBI Taxonomy" id="144530"/>
    <lineage>
        <taxon>Eukaryota</taxon>
        <taxon>Fungi</taxon>
        <taxon>Fungi incertae sedis</taxon>
        <taxon>Mucoromycota</taxon>
        <taxon>Glomeromycotina</taxon>
        <taxon>Glomeromycetes</taxon>
        <taxon>Archaeosporales</taxon>
        <taxon>Ambisporaceae</taxon>
        <taxon>Ambispora</taxon>
    </lineage>
</organism>
<evidence type="ECO:0000313" key="2">
    <source>
        <dbReference type="Proteomes" id="UP000789831"/>
    </source>
</evidence>
<protein>
    <submittedName>
        <fullName evidence="1">3646_t:CDS:1</fullName>
    </submittedName>
</protein>
<accession>A0A9N9CFD5</accession>
<reference evidence="1" key="1">
    <citation type="submission" date="2021-06" db="EMBL/GenBank/DDBJ databases">
        <authorList>
            <person name="Kallberg Y."/>
            <person name="Tangrot J."/>
            <person name="Rosling A."/>
        </authorList>
    </citation>
    <scope>NUCLEOTIDE SEQUENCE</scope>
    <source>
        <strain evidence="1">MT106</strain>
    </source>
</reference>
<dbReference type="EMBL" id="CAJVPL010002070">
    <property type="protein sequence ID" value="CAG8598132.1"/>
    <property type="molecule type" value="Genomic_DNA"/>
</dbReference>
<gene>
    <name evidence="1" type="ORF">AGERDE_LOCUS8957</name>
</gene>
<keyword evidence="2" id="KW-1185">Reference proteome</keyword>
<dbReference type="Proteomes" id="UP000789831">
    <property type="component" value="Unassembled WGS sequence"/>
</dbReference>